<keyword evidence="1" id="KW-0472">Membrane</keyword>
<dbReference type="RefSeq" id="WP_048196284.1">
    <property type="nucleotide sequence ID" value="NZ_CAAGSM010000001.1"/>
</dbReference>
<feature type="transmembrane region" description="Helical" evidence="1">
    <location>
        <begin position="81"/>
        <end position="100"/>
    </location>
</feature>
<reference evidence="2 3" key="1">
    <citation type="submission" date="2014-09" db="EMBL/GenBank/DDBJ databases">
        <title>Draft genome sequence of an obligately methylotrophic methanogen, Methanococcoides methylutens, isolated from marine sediment.</title>
        <authorList>
            <person name="Guan Y."/>
            <person name="Ngugi D.K."/>
            <person name="Blom J."/>
            <person name="Ali S."/>
            <person name="Ferry J.G."/>
            <person name="Stingl U."/>
        </authorList>
    </citation>
    <scope>NUCLEOTIDE SEQUENCE [LARGE SCALE GENOMIC DNA]</scope>
    <source>
        <strain evidence="2 3">DSM 2657</strain>
    </source>
</reference>
<dbReference type="InterPro" id="IPR019235">
    <property type="entry name" value="DUF2178_TM"/>
</dbReference>
<proteinExistence type="predicted"/>
<name>A0A099T056_METMT</name>
<dbReference type="EMBL" id="JRHO01000014">
    <property type="protein sequence ID" value="KGK98324.1"/>
    <property type="molecule type" value="Genomic_DNA"/>
</dbReference>
<keyword evidence="3" id="KW-1185">Reference proteome</keyword>
<organism evidence="2 3">
    <name type="scientific">Methanococcoides methylutens</name>
    <dbReference type="NCBI Taxonomy" id="2226"/>
    <lineage>
        <taxon>Archaea</taxon>
        <taxon>Methanobacteriati</taxon>
        <taxon>Methanobacteriota</taxon>
        <taxon>Stenosarchaea group</taxon>
        <taxon>Methanomicrobia</taxon>
        <taxon>Methanosarcinales</taxon>
        <taxon>Methanosarcinaceae</taxon>
        <taxon>Methanococcoides</taxon>
    </lineage>
</organism>
<protein>
    <recommendedName>
        <fullName evidence="4">DUF2178 domain-containing protein</fullName>
    </recommendedName>
</protein>
<feature type="transmembrane region" description="Helical" evidence="1">
    <location>
        <begin position="7"/>
        <end position="25"/>
    </location>
</feature>
<evidence type="ECO:0000313" key="2">
    <source>
        <dbReference type="EMBL" id="KGK98324.1"/>
    </source>
</evidence>
<keyword evidence="1" id="KW-1133">Transmembrane helix</keyword>
<dbReference type="Pfam" id="PF09946">
    <property type="entry name" value="DUF2178"/>
    <property type="match status" value="1"/>
</dbReference>
<accession>A0A099T056</accession>
<feature type="transmembrane region" description="Helical" evidence="1">
    <location>
        <begin position="106"/>
        <end position="126"/>
    </location>
</feature>
<sequence length="130" mass="14635">MQIKEIYMLVVGFTLSLIGMGFYAFEFTWIINPSGVGGAFIGGGVSLIIITLREIRLRDKGTIVEDERIFRIAEKSSHKSLMILIILEGILVALLGVTGYDVQAYPIVSLLFAITAILYVGFYFWYKRQM</sequence>
<feature type="transmembrane region" description="Helical" evidence="1">
    <location>
        <begin position="31"/>
        <end position="52"/>
    </location>
</feature>
<evidence type="ECO:0000313" key="3">
    <source>
        <dbReference type="Proteomes" id="UP000029859"/>
    </source>
</evidence>
<gene>
    <name evidence="2" type="ORF">LI82_11455</name>
</gene>
<dbReference type="Proteomes" id="UP000029859">
    <property type="component" value="Unassembled WGS sequence"/>
</dbReference>
<evidence type="ECO:0000256" key="1">
    <source>
        <dbReference type="SAM" id="Phobius"/>
    </source>
</evidence>
<evidence type="ECO:0008006" key="4">
    <source>
        <dbReference type="Google" id="ProtNLM"/>
    </source>
</evidence>
<dbReference type="AlphaFoldDB" id="A0A099T056"/>
<keyword evidence="1" id="KW-0812">Transmembrane</keyword>
<comment type="caution">
    <text evidence="2">The sequence shown here is derived from an EMBL/GenBank/DDBJ whole genome shotgun (WGS) entry which is preliminary data.</text>
</comment>
<dbReference type="OrthoDB" id="125810at2157"/>